<keyword evidence="3" id="KW-0326">Glycosidase</keyword>
<feature type="signal peptide" evidence="4">
    <location>
        <begin position="1"/>
        <end position="20"/>
    </location>
</feature>
<feature type="chain" id="PRO_5042945146" description="Fibronectin type III-like domain-containing protein" evidence="4">
    <location>
        <begin position="21"/>
        <end position="739"/>
    </location>
</feature>
<reference evidence="6 7" key="1">
    <citation type="submission" date="2024-01" db="EMBL/GenBank/DDBJ databases">
        <title>The genome of the rayed Mediterranean limpet Patella caerulea (Linnaeus, 1758).</title>
        <authorList>
            <person name="Anh-Thu Weber A."/>
            <person name="Halstead-Nussloch G."/>
        </authorList>
    </citation>
    <scope>NUCLEOTIDE SEQUENCE [LARGE SCALE GENOMIC DNA]</scope>
    <source>
        <strain evidence="6">AATW-2023a</strain>
        <tissue evidence="6">Whole specimen</tissue>
    </source>
</reference>
<comment type="caution">
    <text evidence="6">The sequence shown here is derived from an EMBL/GenBank/DDBJ whole genome shotgun (WGS) entry which is preliminary data.</text>
</comment>
<dbReference type="InterPro" id="IPR001764">
    <property type="entry name" value="Glyco_hydro_3_N"/>
</dbReference>
<proteinExistence type="predicted"/>
<dbReference type="InterPro" id="IPR017853">
    <property type="entry name" value="GH"/>
</dbReference>
<dbReference type="PANTHER" id="PTHR42721">
    <property type="entry name" value="SUGAR HYDROLASE-RELATED"/>
    <property type="match status" value="1"/>
</dbReference>
<dbReference type="Gene3D" id="3.40.50.1700">
    <property type="entry name" value="Glycoside hydrolase family 3 C-terminal domain"/>
    <property type="match status" value="1"/>
</dbReference>
<dbReference type="SUPFAM" id="SSF51445">
    <property type="entry name" value="(Trans)glycosidases"/>
    <property type="match status" value="1"/>
</dbReference>
<dbReference type="GO" id="GO:0031222">
    <property type="term" value="P:arabinan catabolic process"/>
    <property type="evidence" value="ECO:0007669"/>
    <property type="project" value="TreeGrafter"/>
</dbReference>
<feature type="domain" description="Fibronectin type III-like" evidence="5">
    <location>
        <begin position="643"/>
        <end position="712"/>
    </location>
</feature>
<evidence type="ECO:0000256" key="3">
    <source>
        <dbReference type="ARBA" id="ARBA00023295"/>
    </source>
</evidence>
<accession>A0AAN8J6L1</accession>
<dbReference type="Gene3D" id="3.20.20.300">
    <property type="entry name" value="Glycoside hydrolase, family 3, N-terminal domain"/>
    <property type="match status" value="1"/>
</dbReference>
<dbReference type="GO" id="GO:0045493">
    <property type="term" value="P:xylan catabolic process"/>
    <property type="evidence" value="ECO:0007669"/>
    <property type="project" value="InterPro"/>
</dbReference>
<dbReference type="PANTHER" id="PTHR42721:SF42">
    <property type="entry name" value="FIBRONECTIN TYPE III-LIKE DOMAIN-CONTAINING PROTEIN"/>
    <property type="match status" value="1"/>
</dbReference>
<dbReference type="Gene3D" id="2.60.40.10">
    <property type="entry name" value="Immunoglobulins"/>
    <property type="match status" value="1"/>
</dbReference>
<evidence type="ECO:0000256" key="1">
    <source>
        <dbReference type="ARBA" id="ARBA00022729"/>
    </source>
</evidence>
<dbReference type="Pfam" id="PF14310">
    <property type="entry name" value="Fn3-like"/>
    <property type="match status" value="1"/>
</dbReference>
<evidence type="ECO:0000313" key="6">
    <source>
        <dbReference type="EMBL" id="KAK6170945.1"/>
    </source>
</evidence>
<dbReference type="Pfam" id="PF01915">
    <property type="entry name" value="Glyco_hydro_3_C"/>
    <property type="match status" value="1"/>
</dbReference>
<protein>
    <recommendedName>
        <fullName evidence="5">Fibronectin type III-like domain-containing protein</fullName>
    </recommendedName>
</protein>
<dbReference type="GO" id="GO:0009044">
    <property type="term" value="F:xylan 1,4-beta-xylosidase activity"/>
    <property type="evidence" value="ECO:0007669"/>
    <property type="project" value="InterPro"/>
</dbReference>
<keyword evidence="1 4" id="KW-0732">Signal</keyword>
<organism evidence="6 7">
    <name type="scientific">Patella caerulea</name>
    <name type="common">Rayed Mediterranean limpet</name>
    <dbReference type="NCBI Taxonomy" id="87958"/>
    <lineage>
        <taxon>Eukaryota</taxon>
        <taxon>Metazoa</taxon>
        <taxon>Spiralia</taxon>
        <taxon>Lophotrochozoa</taxon>
        <taxon>Mollusca</taxon>
        <taxon>Gastropoda</taxon>
        <taxon>Patellogastropoda</taxon>
        <taxon>Patelloidea</taxon>
        <taxon>Patellidae</taxon>
        <taxon>Patella</taxon>
    </lineage>
</organism>
<evidence type="ECO:0000313" key="7">
    <source>
        <dbReference type="Proteomes" id="UP001347796"/>
    </source>
</evidence>
<dbReference type="InterPro" id="IPR013783">
    <property type="entry name" value="Ig-like_fold"/>
</dbReference>
<dbReference type="InterPro" id="IPR002772">
    <property type="entry name" value="Glyco_hydro_3_C"/>
</dbReference>
<evidence type="ECO:0000256" key="4">
    <source>
        <dbReference type="SAM" id="SignalP"/>
    </source>
</evidence>
<dbReference type="AlphaFoldDB" id="A0AAN8J6L1"/>
<dbReference type="SUPFAM" id="SSF52279">
    <property type="entry name" value="Beta-D-glucan exohydrolase, C-terminal domain"/>
    <property type="match status" value="1"/>
</dbReference>
<dbReference type="InterPro" id="IPR036881">
    <property type="entry name" value="Glyco_hydro_3_C_sf"/>
</dbReference>
<dbReference type="Pfam" id="PF00933">
    <property type="entry name" value="Glyco_hydro_3"/>
    <property type="match status" value="1"/>
</dbReference>
<dbReference type="InterPro" id="IPR036962">
    <property type="entry name" value="Glyco_hydro_3_N_sf"/>
</dbReference>
<keyword evidence="2" id="KW-0378">Hydrolase</keyword>
<sequence>MHLTVRLICLGLLIEWSVQDYPFRNVSLSWDARVDDLVDRLSIEEIALQMARGGSGVNGPSPNISRLGIGHYQWDTECLHGPVGHNATAFPQSIGLAATWSYDVVYRMARATGEEVRAIHNANTKDNRYPDLSGLGCFAPVINIMRDPRWGRNQESYGEDPFLTGMMATAFVKGIQGDHPRYIRANAGCKHFAAYAGPEDIPISRVRFSANVTERDLRTTFLPAFRYCVEAGTYGIMCSYNSVNGVPACANTKTLSDVLRDEWGFKGYVVSDMEAIEMIISQHKYYNNSIDTAAGSVNAGVNLELAGRTTKTGVFTYIAQAVKDGKLNASLVKQRVKPLFYTRMRLGEFDPPQMNPYSTINTSVIEEQAHRDLAVEAAMKSFVLLKNDGLLPLKKTQYNSISIIGPLIDDNDHIEGSYTAKPDNKFITTVHEGLQTLGKTVKNATGCLDDTQCTKYDSHSIKMAVQDVDIIFICLGLGPAIEGEGHDRSDIQFPGQQSQLLVDAVNNSGSAKIVLIMFNAGPVNISWADHNPRVSAILAAFYPGQGAGVALRNVLTSSNKAQFGRLPYTWFYSADQVPPIVNYTMEGRTYRYLNSEPLYPFGYGLTYTSFEYIELMYNSVVNAGDKMFGSVKLVNAGSCTGDEIIQVYVSWVNASVPVPQIQLVNFTRVTIPQGGIVEFQFSISPENMAVFTENKGWVLEEGDIRLFVGGEQPGQLKRAATDYMDGTFSVNGTKILGFY</sequence>
<dbReference type="Proteomes" id="UP001347796">
    <property type="component" value="Unassembled WGS sequence"/>
</dbReference>
<evidence type="ECO:0000259" key="5">
    <source>
        <dbReference type="SMART" id="SM01217"/>
    </source>
</evidence>
<name>A0AAN8J6L1_PATCE</name>
<dbReference type="SMART" id="SM01217">
    <property type="entry name" value="Fn3_like"/>
    <property type="match status" value="1"/>
</dbReference>
<dbReference type="GO" id="GO:0046556">
    <property type="term" value="F:alpha-L-arabinofuranosidase activity"/>
    <property type="evidence" value="ECO:0007669"/>
    <property type="project" value="TreeGrafter"/>
</dbReference>
<evidence type="ECO:0000256" key="2">
    <source>
        <dbReference type="ARBA" id="ARBA00022801"/>
    </source>
</evidence>
<dbReference type="PRINTS" id="PR00133">
    <property type="entry name" value="GLHYDRLASE3"/>
</dbReference>
<gene>
    <name evidence="6" type="ORF">SNE40_019223</name>
</gene>
<dbReference type="InterPro" id="IPR044993">
    <property type="entry name" value="BXL"/>
</dbReference>
<dbReference type="EMBL" id="JAZGQO010000014">
    <property type="protein sequence ID" value="KAK6170945.1"/>
    <property type="molecule type" value="Genomic_DNA"/>
</dbReference>
<dbReference type="InterPro" id="IPR026891">
    <property type="entry name" value="Fn3-like"/>
</dbReference>
<keyword evidence="7" id="KW-1185">Reference proteome</keyword>